<organism evidence="2 3">
    <name type="scientific">Enterococcus wangshanyuanii</name>
    <dbReference type="NCBI Taxonomy" id="2005703"/>
    <lineage>
        <taxon>Bacteria</taxon>
        <taxon>Bacillati</taxon>
        <taxon>Bacillota</taxon>
        <taxon>Bacilli</taxon>
        <taxon>Lactobacillales</taxon>
        <taxon>Enterococcaceae</taxon>
        <taxon>Enterococcus</taxon>
    </lineage>
</organism>
<dbReference type="Proteomes" id="UP000630615">
    <property type="component" value="Unassembled WGS sequence"/>
</dbReference>
<evidence type="ECO:0000313" key="2">
    <source>
        <dbReference type="EMBL" id="GGC95967.1"/>
    </source>
</evidence>
<dbReference type="InterPro" id="IPR057679">
    <property type="entry name" value="DUF7919"/>
</dbReference>
<feature type="domain" description="DUF7919" evidence="1">
    <location>
        <begin position="2"/>
        <end position="112"/>
    </location>
</feature>
<keyword evidence="3" id="KW-1185">Reference proteome</keyword>
<dbReference type="SUPFAM" id="SSF48403">
    <property type="entry name" value="Ankyrin repeat"/>
    <property type="match status" value="1"/>
</dbReference>
<evidence type="ECO:0000313" key="3">
    <source>
        <dbReference type="Proteomes" id="UP000630615"/>
    </source>
</evidence>
<dbReference type="Pfam" id="PF12796">
    <property type="entry name" value="Ank_2"/>
    <property type="match status" value="1"/>
</dbReference>
<dbReference type="InterPro" id="IPR002110">
    <property type="entry name" value="Ankyrin_rpt"/>
</dbReference>
<gene>
    <name evidence="2" type="ORF">GCM10011573_27020</name>
</gene>
<dbReference type="InterPro" id="IPR036770">
    <property type="entry name" value="Ankyrin_rpt-contain_sf"/>
</dbReference>
<name>A0ABQ1PF86_9ENTE</name>
<dbReference type="Pfam" id="PF25535">
    <property type="entry name" value="DUF7919"/>
    <property type="match status" value="1"/>
</dbReference>
<dbReference type="Gene3D" id="1.25.40.20">
    <property type="entry name" value="Ankyrin repeat-containing domain"/>
    <property type="match status" value="1"/>
</dbReference>
<accession>A0ABQ1PF86</accession>
<dbReference type="RefSeq" id="WP_088270433.1">
    <property type="nucleotide sequence ID" value="NZ_BMKI01000006.1"/>
</dbReference>
<evidence type="ECO:0000259" key="1">
    <source>
        <dbReference type="Pfam" id="PF25535"/>
    </source>
</evidence>
<sequence>MTYYEDKSYYSEQHFENAQNIGWLDSKFEIEKKEYNDQLINNLLEYVKYPFNMIRSNMIVDLAIKNTSYKLGFSEIRVLGDDGKKYAAPDLIIHYIKENGYQPPLDFVEAVLNGPKPTTEIYQDYLKRYNESNLWGQDDEYIENSKYIKEKIYGNSRDTVSILEKKQRLKGIITADGSLLNTSIKAKNVEVINYLLESSTKYLDKFSGAELITAINYRQIDTVKKLLDKGIYINYRELKKNPLIKAMDTKDVELVKLLLNSDIQKDVIYNNEFVSNFTIYDYAKEYPPELLALL</sequence>
<proteinExistence type="predicted"/>
<dbReference type="EMBL" id="BMKI01000006">
    <property type="protein sequence ID" value="GGC95967.1"/>
    <property type="molecule type" value="Genomic_DNA"/>
</dbReference>
<comment type="caution">
    <text evidence="2">The sequence shown here is derived from an EMBL/GenBank/DDBJ whole genome shotgun (WGS) entry which is preliminary data.</text>
</comment>
<reference evidence="3" key="1">
    <citation type="journal article" date="2019" name="Int. J. Syst. Evol. Microbiol.">
        <title>The Global Catalogue of Microorganisms (GCM) 10K type strain sequencing project: providing services to taxonomists for standard genome sequencing and annotation.</title>
        <authorList>
            <consortium name="The Broad Institute Genomics Platform"/>
            <consortium name="The Broad Institute Genome Sequencing Center for Infectious Disease"/>
            <person name="Wu L."/>
            <person name="Ma J."/>
        </authorList>
    </citation>
    <scope>NUCLEOTIDE SEQUENCE [LARGE SCALE GENOMIC DNA]</scope>
    <source>
        <strain evidence="3">CGMCC 1.15942</strain>
    </source>
</reference>
<protein>
    <recommendedName>
        <fullName evidence="1">DUF7919 domain-containing protein</fullName>
    </recommendedName>
</protein>